<dbReference type="InterPro" id="IPR015590">
    <property type="entry name" value="Aldehyde_DH_dom"/>
</dbReference>
<dbReference type="AlphaFoldDB" id="A0A4R9K9C0"/>
<keyword evidence="2" id="KW-0560">Oxidoreductase</keyword>
<dbReference type="Pfam" id="PF00171">
    <property type="entry name" value="Aldedh"/>
    <property type="match status" value="1"/>
</dbReference>
<proteinExistence type="inferred from homology"/>
<sequence length="534" mass="59340">MSFKFPKSSEIPTEFSILPIHQKEYLIDGELKVWEGKMISVHSPIFLEESGKPKQLEIGSYPAFGATEALAALASCERAYDGGSGEWPQTSIENRIKAIQKFTNLMLKERDLIIRLLMWEIGKTHKDSAKEFDRTIEYINDTINALKAGDRDSSRFVFEKGILAQIKRAPYGIVLCMGPFNYPLNETFCTLIPAIAMGNTVLFKPAKFGVLLLEPLLKCFKEAFPKGVINTLYGDGASVISPIMESGKIDVFAFIGASTTANIITKKHPRLNRLRSILGLNAKNPAILLEDCDLESAIPEILMGSLTYNGQRCTALKIIFVHEKIADSFIKKYLAALANWKAGMPWEKDVMLTPLPEEGKTKWLTELMDDAIAKGARIQNVGGGEVLESFMFPAVLYPVSKDSRLYHEEQFGPLVPIVPYKDISETIAYVKESNLGQQASIFGRDPKVIGKLTDILVNQVARVNINAQCQRGPDNFPFTGRKDSADGTLSVSDALRAFSMRSLVAAKDDEESKQLFREILETKASSFISTNFIL</sequence>
<accession>A0A4R9K9C0</accession>
<dbReference type="InterPro" id="IPR050740">
    <property type="entry name" value="Aldehyde_DH_Superfamily"/>
</dbReference>
<feature type="domain" description="Aldehyde dehydrogenase" evidence="3">
    <location>
        <begin position="55"/>
        <end position="499"/>
    </location>
</feature>
<dbReference type="Proteomes" id="UP000297693">
    <property type="component" value="Unassembled WGS sequence"/>
</dbReference>
<organism evidence="4 5">
    <name type="scientific">Leptospira ognonensis</name>
    <dbReference type="NCBI Taxonomy" id="2484945"/>
    <lineage>
        <taxon>Bacteria</taxon>
        <taxon>Pseudomonadati</taxon>
        <taxon>Spirochaetota</taxon>
        <taxon>Spirochaetia</taxon>
        <taxon>Leptospirales</taxon>
        <taxon>Leptospiraceae</taxon>
        <taxon>Leptospira</taxon>
    </lineage>
</organism>
<dbReference type="OrthoDB" id="9762913at2"/>
<evidence type="ECO:0000256" key="2">
    <source>
        <dbReference type="ARBA" id="ARBA00023002"/>
    </source>
</evidence>
<dbReference type="InterPro" id="IPR016160">
    <property type="entry name" value="Ald_DH_CS_CYS"/>
</dbReference>
<evidence type="ECO:0000259" key="3">
    <source>
        <dbReference type="Pfam" id="PF00171"/>
    </source>
</evidence>
<dbReference type="InterPro" id="IPR016163">
    <property type="entry name" value="Ald_DH_C"/>
</dbReference>
<dbReference type="Gene3D" id="3.40.309.10">
    <property type="entry name" value="Aldehyde Dehydrogenase, Chain A, domain 2"/>
    <property type="match status" value="1"/>
</dbReference>
<dbReference type="PANTHER" id="PTHR43353">
    <property type="entry name" value="SUCCINATE-SEMIALDEHYDE DEHYDROGENASE, MITOCHONDRIAL"/>
    <property type="match status" value="1"/>
</dbReference>
<dbReference type="RefSeq" id="WP_135622937.1">
    <property type="nucleotide sequence ID" value="NZ_RQGD01000020.1"/>
</dbReference>
<dbReference type="SUPFAM" id="SSF53720">
    <property type="entry name" value="ALDH-like"/>
    <property type="match status" value="1"/>
</dbReference>
<dbReference type="PANTHER" id="PTHR43353:SF5">
    <property type="entry name" value="SUCCINATE-SEMIALDEHYDE DEHYDROGENASE, MITOCHONDRIAL"/>
    <property type="match status" value="1"/>
</dbReference>
<evidence type="ECO:0000256" key="1">
    <source>
        <dbReference type="ARBA" id="ARBA00009986"/>
    </source>
</evidence>
<comment type="similarity">
    <text evidence="1">Belongs to the aldehyde dehydrogenase family.</text>
</comment>
<name>A0A4R9K9C0_9LEPT</name>
<comment type="caution">
    <text evidence="4">The sequence shown here is derived from an EMBL/GenBank/DDBJ whole genome shotgun (WGS) entry which is preliminary data.</text>
</comment>
<dbReference type="CDD" id="cd07082">
    <property type="entry name" value="ALDH_F11_NP-GAPDH"/>
    <property type="match status" value="1"/>
</dbReference>
<keyword evidence="5" id="KW-1185">Reference proteome</keyword>
<protein>
    <submittedName>
        <fullName evidence="4">NADP-dependent glyceraldehyde-3-phosphate dehydrogenase</fullName>
    </submittedName>
</protein>
<reference evidence="4" key="1">
    <citation type="journal article" date="2019" name="PLoS Negl. Trop. Dis.">
        <title>Revisiting the worldwide diversity of Leptospira species in the environment.</title>
        <authorList>
            <person name="Vincent A.T."/>
            <person name="Schiettekatte O."/>
            <person name="Bourhy P."/>
            <person name="Veyrier F.J."/>
            <person name="Picardeau M."/>
        </authorList>
    </citation>
    <scope>NUCLEOTIDE SEQUENCE [LARGE SCALE GENOMIC DNA]</scope>
    <source>
        <strain evidence="4">201702476</strain>
    </source>
</reference>
<dbReference type="InterPro" id="IPR016161">
    <property type="entry name" value="Ald_DH/histidinol_DH"/>
</dbReference>
<dbReference type="GO" id="GO:0016620">
    <property type="term" value="F:oxidoreductase activity, acting on the aldehyde or oxo group of donors, NAD or NADP as acceptor"/>
    <property type="evidence" value="ECO:0007669"/>
    <property type="project" value="InterPro"/>
</dbReference>
<dbReference type="Gene3D" id="3.40.605.10">
    <property type="entry name" value="Aldehyde Dehydrogenase, Chain A, domain 1"/>
    <property type="match status" value="1"/>
</dbReference>
<evidence type="ECO:0000313" key="5">
    <source>
        <dbReference type="Proteomes" id="UP000297693"/>
    </source>
</evidence>
<evidence type="ECO:0000313" key="4">
    <source>
        <dbReference type="EMBL" id="TGL61297.1"/>
    </source>
</evidence>
<dbReference type="EMBL" id="RQGD01000020">
    <property type="protein sequence ID" value="TGL61297.1"/>
    <property type="molecule type" value="Genomic_DNA"/>
</dbReference>
<dbReference type="PROSITE" id="PS00070">
    <property type="entry name" value="ALDEHYDE_DEHYDR_CYS"/>
    <property type="match status" value="1"/>
</dbReference>
<gene>
    <name evidence="4" type="ORF">EHQ58_05845</name>
</gene>
<dbReference type="InterPro" id="IPR016162">
    <property type="entry name" value="Ald_DH_N"/>
</dbReference>